<dbReference type="AlphaFoldDB" id="A0A0A6UP45"/>
<reference evidence="2 3" key="1">
    <citation type="submission" date="2014-10" db="EMBL/GenBank/DDBJ databases">
        <title>Draft genome sequence of Actinoplanes utahensis NRRL 12052.</title>
        <authorList>
            <person name="Velasco-Bucheli B."/>
            <person name="del Cerro C."/>
            <person name="Hormigo D."/>
            <person name="Garcia J.L."/>
            <person name="Acebal C."/>
            <person name="Arroyo M."/>
            <person name="de la Mata I."/>
        </authorList>
    </citation>
    <scope>NUCLEOTIDE SEQUENCE [LARGE SCALE GENOMIC DNA]</scope>
    <source>
        <strain evidence="2 3">NRRL 12052</strain>
    </source>
</reference>
<evidence type="ECO:0000313" key="2">
    <source>
        <dbReference type="EMBL" id="KHD77201.1"/>
    </source>
</evidence>
<keyword evidence="3" id="KW-1185">Reference proteome</keyword>
<evidence type="ECO:0000313" key="3">
    <source>
        <dbReference type="Proteomes" id="UP000054537"/>
    </source>
</evidence>
<keyword evidence="1" id="KW-0472">Membrane</keyword>
<organism evidence="2 3">
    <name type="scientific">Actinoplanes utahensis</name>
    <dbReference type="NCBI Taxonomy" id="1869"/>
    <lineage>
        <taxon>Bacteria</taxon>
        <taxon>Bacillati</taxon>
        <taxon>Actinomycetota</taxon>
        <taxon>Actinomycetes</taxon>
        <taxon>Micromonosporales</taxon>
        <taxon>Micromonosporaceae</taxon>
        <taxon>Actinoplanes</taxon>
    </lineage>
</organism>
<gene>
    <name evidence="2" type="ORF">MB27_12185</name>
</gene>
<protein>
    <submittedName>
        <fullName evidence="2">Uncharacterized protein</fullName>
    </submittedName>
</protein>
<feature type="transmembrane region" description="Helical" evidence="1">
    <location>
        <begin position="43"/>
        <end position="66"/>
    </location>
</feature>
<proteinExistence type="predicted"/>
<accession>A0A0A6UP45</accession>
<feature type="transmembrane region" description="Helical" evidence="1">
    <location>
        <begin position="78"/>
        <end position="98"/>
    </location>
</feature>
<name>A0A0A6UP45_ACTUT</name>
<keyword evidence="1" id="KW-0812">Transmembrane</keyword>
<evidence type="ECO:0000256" key="1">
    <source>
        <dbReference type="SAM" id="Phobius"/>
    </source>
</evidence>
<comment type="caution">
    <text evidence="2">The sequence shown here is derived from an EMBL/GenBank/DDBJ whole genome shotgun (WGS) entry which is preliminary data.</text>
</comment>
<dbReference type="EMBL" id="JRTT01000012">
    <property type="protein sequence ID" value="KHD77201.1"/>
    <property type="molecule type" value="Genomic_DNA"/>
</dbReference>
<dbReference type="Proteomes" id="UP000054537">
    <property type="component" value="Unassembled WGS sequence"/>
</dbReference>
<sequence length="100" mass="10764">MVCSMTTSRRLQIATILALFALAPLMGTIVKTVILWDLHGTTYHLVTGLAVLSFAAALSISLLIGLDSDLDDIPWAKLGIFVLLLFVGGLFGWARYLAEG</sequence>
<keyword evidence="1" id="KW-1133">Transmembrane helix</keyword>